<protein>
    <submittedName>
        <fullName evidence="1">Uncharacterized protein</fullName>
    </submittedName>
</protein>
<dbReference type="Proteomes" id="UP001565474">
    <property type="component" value="Unassembled WGS sequence"/>
</dbReference>
<dbReference type="EMBL" id="JBGBZN010000002">
    <property type="protein sequence ID" value="MEY9469715.1"/>
    <property type="molecule type" value="Genomic_DNA"/>
</dbReference>
<gene>
    <name evidence="1" type="ORF">ABH992_002114</name>
</gene>
<accession>A0ABV4GF92</accession>
<reference evidence="1 2" key="1">
    <citation type="submission" date="2024-07" db="EMBL/GenBank/DDBJ databases">
        <title>Genomic Encyclopedia of Type Strains, Phase V (KMG-V): Genome sequencing to study the core and pangenomes of soil and plant-associated prokaryotes.</title>
        <authorList>
            <person name="Whitman W."/>
        </authorList>
    </citation>
    <scope>NUCLEOTIDE SEQUENCE [LARGE SCALE GENOMIC DNA]</scope>
    <source>
        <strain evidence="1 2">USDA 222</strain>
    </source>
</reference>
<evidence type="ECO:0000313" key="1">
    <source>
        <dbReference type="EMBL" id="MEY9469715.1"/>
    </source>
</evidence>
<name>A0ABV4GF92_9BRAD</name>
<organism evidence="1 2">
    <name type="scientific">Bradyrhizobium yuanmingense</name>
    <dbReference type="NCBI Taxonomy" id="108015"/>
    <lineage>
        <taxon>Bacteria</taxon>
        <taxon>Pseudomonadati</taxon>
        <taxon>Pseudomonadota</taxon>
        <taxon>Alphaproteobacteria</taxon>
        <taxon>Hyphomicrobiales</taxon>
        <taxon>Nitrobacteraceae</taxon>
        <taxon>Bradyrhizobium</taxon>
    </lineage>
</organism>
<sequence>MELFRAEKVGEIESRPNRKCRFCGRTLRLLKVVHFPDREKTLRSFVCECGDRTWDD</sequence>
<evidence type="ECO:0000313" key="2">
    <source>
        <dbReference type="Proteomes" id="UP001565474"/>
    </source>
</evidence>
<proteinExistence type="predicted"/>
<comment type="caution">
    <text evidence="1">The sequence shown here is derived from an EMBL/GenBank/DDBJ whole genome shotgun (WGS) entry which is preliminary data.</text>
</comment>
<keyword evidence="2" id="KW-1185">Reference proteome</keyword>